<sequence>MVGFRIGGIFETVVAGFLPSWIREPRSFYKSDRSSFYSRQNLAFYHLRAGPEENHRLHHRAIISTFFSANLTPSPLTVLRHAANRVPAALRPKPDFLSAPRSPAPPRREQQRRDPSSVSVQISPMRPQQPSPLILSRPPSSSPMFSSHQRQSPAIHLSREFPSSNSPRCEQVQRHTAGLRSGPNSSSTARRLLSDHRSNPLHRCPFNRAVSMNGCKLPVPRIRSSSSNSFVVGSPAQPVRRSLIAVHHQPLFT</sequence>
<evidence type="ECO:0000313" key="2">
    <source>
        <dbReference type="EMBL" id="GER54453.1"/>
    </source>
</evidence>
<feature type="compositionally biased region" description="Basic and acidic residues" evidence="1">
    <location>
        <begin position="106"/>
        <end position="115"/>
    </location>
</feature>
<evidence type="ECO:0000313" key="3">
    <source>
        <dbReference type="Proteomes" id="UP000325081"/>
    </source>
</evidence>
<reference evidence="3" key="1">
    <citation type="journal article" date="2019" name="Curr. Biol.">
        <title>Genome Sequence of Striga asiatica Provides Insight into the Evolution of Plant Parasitism.</title>
        <authorList>
            <person name="Yoshida S."/>
            <person name="Kim S."/>
            <person name="Wafula E.K."/>
            <person name="Tanskanen J."/>
            <person name="Kim Y.M."/>
            <person name="Honaas L."/>
            <person name="Yang Z."/>
            <person name="Spallek T."/>
            <person name="Conn C.E."/>
            <person name="Ichihashi Y."/>
            <person name="Cheong K."/>
            <person name="Cui S."/>
            <person name="Der J.P."/>
            <person name="Gundlach H."/>
            <person name="Jiao Y."/>
            <person name="Hori C."/>
            <person name="Ishida J.K."/>
            <person name="Kasahara H."/>
            <person name="Kiba T."/>
            <person name="Kim M.S."/>
            <person name="Koo N."/>
            <person name="Laohavisit A."/>
            <person name="Lee Y.H."/>
            <person name="Lumba S."/>
            <person name="McCourt P."/>
            <person name="Mortimer J.C."/>
            <person name="Mutuku J.M."/>
            <person name="Nomura T."/>
            <person name="Sasaki-Sekimoto Y."/>
            <person name="Seto Y."/>
            <person name="Wang Y."/>
            <person name="Wakatake T."/>
            <person name="Sakakibara H."/>
            <person name="Demura T."/>
            <person name="Yamaguchi S."/>
            <person name="Yoneyama K."/>
            <person name="Manabe R.I."/>
            <person name="Nelson D.C."/>
            <person name="Schulman A.H."/>
            <person name="Timko M.P."/>
            <person name="dePamphilis C.W."/>
            <person name="Choi D."/>
            <person name="Shirasu K."/>
        </authorList>
    </citation>
    <scope>NUCLEOTIDE SEQUENCE [LARGE SCALE GENOMIC DNA]</scope>
    <source>
        <strain evidence="3">cv. UVA1</strain>
    </source>
</reference>
<dbReference type="EMBL" id="BKCP01011181">
    <property type="protein sequence ID" value="GER54453.1"/>
    <property type="molecule type" value="Genomic_DNA"/>
</dbReference>
<gene>
    <name evidence="2" type="ORF">STAS_32045</name>
</gene>
<feature type="compositionally biased region" description="Low complexity" evidence="1">
    <location>
        <begin position="131"/>
        <end position="152"/>
    </location>
</feature>
<accession>A0A5A7R9Q6</accession>
<keyword evidence="3" id="KW-1185">Reference proteome</keyword>
<evidence type="ECO:0000256" key="1">
    <source>
        <dbReference type="SAM" id="MobiDB-lite"/>
    </source>
</evidence>
<dbReference type="AlphaFoldDB" id="A0A5A7R9Q6"/>
<name>A0A5A7R9Q6_STRAF</name>
<protein>
    <submittedName>
        <fullName evidence="2">Phototropin 1</fullName>
    </submittedName>
</protein>
<proteinExistence type="predicted"/>
<comment type="caution">
    <text evidence="2">The sequence shown here is derived from an EMBL/GenBank/DDBJ whole genome shotgun (WGS) entry which is preliminary data.</text>
</comment>
<dbReference type="Proteomes" id="UP000325081">
    <property type="component" value="Unassembled WGS sequence"/>
</dbReference>
<organism evidence="2 3">
    <name type="scientific">Striga asiatica</name>
    <name type="common">Asiatic witchweed</name>
    <name type="synonym">Buchnera asiatica</name>
    <dbReference type="NCBI Taxonomy" id="4170"/>
    <lineage>
        <taxon>Eukaryota</taxon>
        <taxon>Viridiplantae</taxon>
        <taxon>Streptophyta</taxon>
        <taxon>Embryophyta</taxon>
        <taxon>Tracheophyta</taxon>
        <taxon>Spermatophyta</taxon>
        <taxon>Magnoliopsida</taxon>
        <taxon>eudicotyledons</taxon>
        <taxon>Gunneridae</taxon>
        <taxon>Pentapetalae</taxon>
        <taxon>asterids</taxon>
        <taxon>lamiids</taxon>
        <taxon>Lamiales</taxon>
        <taxon>Orobanchaceae</taxon>
        <taxon>Buchnereae</taxon>
        <taxon>Striga</taxon>
    </lineage>
</organism>
<feature type="region of interest" description="Disordered" evidence="1">
    <location>
        <begin position="90"/>
        <end position="190"/>
    </location>
</feature>